<organism evidence="2 3">
    <name type="scientific">Xanthomonas campestris pv. campestris (strain 8004)</name>
    <dbReference type="NCBI Taxonomy" id="314565"/>
    <lineage>
        <taxon>Bacteria</taxon>
        <taxon>Pseudomonadati</taxon>
        <taxon>Pseudomonadota</taxon>
        <taxon>Gammaproteobacteria</taxon>
        <taxon>Lysobacterales</taxon>
        <taxon>Lysobacteraceae</taxon>
        <taxon>Xanthomonas</taxon>
    </lineage>
</organism>
<feature type="domain" description="Zorya protein ZorC EH" evidence="1">
    <location>
        <begin position="146"/>
        <end position="393"/>
    </location>
</feature>
<name>A0A0H2XAS6_XANC8</name>
<proteinExistence type="predicted"/>
<dbReference type="HOGENOM" id="CLU_036299_0_0_6"/>
<protein>
    <recommendedName>
        <fullName evidence="1">Zorya protein ZorC EH domain-containing protein</fullName>
    </recommendedName>
</protein>
<dbReference type="Pfam" id="PF15611">
    <property type="entry name" value="EH_Signature"/>
    <property type="match status" value="1"/>
</dbReference>
<dbReference type="KEGG" id="xcb:XC_2786"/>
<evidence type="ECO:0000313" key="3">
    <source>
        <dbReference type="Proteomes" id="UP000000420"/>
    </source>
</evidence>
<reference evidence="2 3" key="1">
    <citation type="journal article" date="2005" name="Genome Res.">
        <title>Comparative and functional genomic analyses of the pathogenicity of phytopathogen Xanthomonas campestris pv. campestris.</title>
        <authorList>
            <person name="Qian W."/>
            <person name="Jia Y."/>
            <person name="Ren S.X."/>
            <person name="He Y.Q."/>
            <person name="Feng J.X."/>
            <person name="Lu L.F."/>
            <person name="Sun Q."/>
            <person name="Ying G."/>
            <person name="Tang D.J."/>
            <person name="Tang H."/>
            <person name="Wu W."/>
            <person name="Hao P."/>
            <person name="Wang L."/>
            <person name="Jiang B.L."/>
            <person name="Zeng S."/>
            <person name="Gu W.Y."/>
            <person name="Lu G."/>
            <person name="Rong L."/>
            <person name="Tian Y."/>
            <person name="Yao Z."/>
            <person name="Fu G."/>
            <person name="Chen B."/>
            <person name="Fang R."/>
            <person name="Qiang B."/>
            <person name="Chen Z."/>
            <person name="Zhao G.P."/>
            <person name="Tang J.L."/>
            <person name="He C."/>
        </authorList>
    </citation>
    <scope>NUCLEOTIDE SEQUENCE [LARGE SCALE GENOMIC DNA]</scope>
    <source>
        <strain evidence="2 3">8004</strain>
    </source>
</reference>
<accession>A0A0H2XAS6</accession>
<dbReference type="Proteomes" id="UP000000420">
    <property type="component" value="Chromosome"/>
</dbReference>
<dbReference type="AlphaFoldDB" id="A0A0H2XAS6"/>
<evidence type="ECO:0000259" key="1">
    <source>
        <dbReference type="Pfam" id="PF15611"/>
    </source>
</evidence>
<sequence length="491" mass="55329">MFKKSLGRLLNEGANALSARDDMILASQFVASSELLCGQSIAARQDLSVPLIQRWRKGIGDSLLGPLLWRTVFVGYFLLGESAEREVYRDFLQKTLPKLKAQKVPPGWLPTVEEHKEVFGLKPLARYVTEWAAGDERGLDALSDHVEIPGSSWFWAEFVGNALAKLEGMNDIEFERSSLRYLSLLYRFPSQQDAVLAALVERAAGSPDNLLNQKILECVVDAWGNPQLELSDRSHRWSQVSDDARQWICRCLAEEDLTDFFELIKSSSKALSAMDKRRFEYWKRFTGRMQFTKLVLGPSFRSTTNADIGRFIKKRRGRLGWLASSTSMNIAMLMKLGEHWFVEFAETGNACYGYQQITLPFKVGDKTLSLHQLKDQRIATYRLPHSGPWESEFDRTLARVGIWPNGVQQGGRSPAKRATNAPSAIADVDQLLPSLPAHLARELSLARKAIVDNRNKGGSYWIELGSKPSSELIEAMNVAGFRFAASRGFYR</sequence>
<dbReference type="EMBL" id="CP000050">
    <property type="protein sequence ID" value="AAY49835.1"/>
    <property type="molecule type" value="Genomic_DNA"/>
</dbReference>
<gene>
    <name evidence="2" type="ordered locus">XC_2786</name>
</gene>
<dbReference type="InterPro" id="IPR028943">
    <property type="entry name" value="ZorC_EH_Signature_dom"/>
</dbReference>
<evidence type="ECO:0000313" key="2">
    <source>
        <dbReference type="EMBL" id="AAY49835.1"/>
    </source>
</evidence>